<feature type="transmembrane region" description="Helical" evidence="1">
    <location>
        <begin position="35"/>
        <end position="56"/>
    </location>
</feature>
<dbReference type="EMBL" id="AP027732">
    <property type="protein sequence ID" value="BDZ48976.1"/>
    <property type="molecule type" value="Genomic_DNA"/>
</dbReference>
<evidence type="ECO:0000313" key="3">
    <source>
        <dbReference type="Proteomes" id="UP001321486"/>
    </source>
</evidence>
<keyword evidence="3" id="KW-1185">Reference proteome</keyword>
<keyword evidence="1" id="KW-0472">Membrane</keyword>
<evidence type="ECO:0008006" key="4">
    <source>
        <dbReference type="Google" id="ProtNLM"/>
    </source>
</evidence>
<keyword evidence="1" id="KW-0812">Transmembrane</keyword>
<protein>
    <recommendedName>
        <fullName evidence="4">GlsB/YeaQ/YmgE family stress response membrane protein</fullName>
    </recommendedName>
</protein>
<accession>A0ABN6XZ77</accession>
<gene>
    <name evidence="2" type="ORF">GCM10025867_12170</name>
</gene>
<keyword evidence="1" id="KW-1133">Transmembrane helix</keyword>
<organism evidence="2 3">
    <name type="scientific">Frondihabitans sucicola</name>
    <dbReference type="NCBI Taxonomy" id="1268041"/>
    <lineage>
        <taxon>Bacteria</taxon>
        <taxon>Bacillati</taxon>
        <taxon>Actinomycetota</taxon>
        <taxon>Actinomycetes</taxon>
        <taxon>Micrococcales</taxon>
        <taxon>Microbacteriaceae</taxon>
        <taxon>Frondihabitans</taxon>
    </lineage>
</organism>
<feature type="transmembrane region" description="Helical" evidence="1">
    <location>
        <begin position="62"/>
        <end position="86"/>
    </location>
</feature>
<proteinExistence type="predicted"/>
<name>A0ABN6XZ77_9MICO</name>
<feature type="transmembrane region" description="Helical" evidence="1">
    <location>
        <begin position="6"/>
        <end position="23"/>
    </location>
</feature>
<evidence type="ECO:0000256" key="1">
    <source>
        <dbReference type="SAM" id="Phobius"/>
    </source>
</evidence>
<sequence length="104" mass="10938">MTWVLIAGGAVLTALGLGAYTGVWRSWSGRVRADVVFPLLFVGLAILAGGIFGALIDTPAAVVGFIVFALGGIAGACFLVLIFFGVPRWLQPRWYRAVSPSRAS</sequence>
<dbReference type="RefSeq" id="WP_286345863.1">
    <property type="nucleotide sequence ID" value="NZ_AP027732.1"/>
</dbReference>
<dbReference type="Proteomes" id="UP001321486">
    <property type="component" value="Chromosome"/>
</dbReference>
<reference evidence="3" key="1">
    <citation type="journal article" date="2019" name="Int. J. Syst. Evol. Microbiol.">
        <title>The Global Catalogue of Microorganisms (GCM) 10K type strain sequencing project: providing services to taxonomists for standard genome sequencing and annotation.</title>
        <authorList>
            <consortium name="The Broad Institute Genomics Platform"/>
            <consortium name="The Broad Institute Genome Sequencing Center for Infectious Disease"/>
            <person name="Wu L."/>
            <person name="Ma J."/>
        </authorList>
    </citation>
    <scope>NUCLEOTIDE SEQUENCE [LARGE SCALE GENOMIC DNA]</scope>
    <source>
        <strain evidence="3">NBRC 108728</strain>
    </source>
</reference>
<evidence type="ECO:0000313" key="2">
    <source>
        <dbReference type="EMBL" id="BDZ48976.1"/>
    </source>
</evidence>